<dbReference type="Gene3D" id="3.40.50.300">
    <property type="entry name" value="P-loop containing nucleotide triphosphate hydrolases"/>
    <property type="match status" value="1"/>
</dbReference>
<evidence type="ECO:0000313" key="10">
    <source>
        <dbReference type="EMBL" id="PMC65303.1"/>
    </source>
</evidence>
<dbReference type="UniPathway" id="UPA00241">
    <property type="reaction ID" value="UER00356"/>
</dbReference>
<reference evidence="10 11" key="1">
    <citation type="submission" date="2017-09" db="EMBL/GenBank/DDBJ databases">
        <title>Bacterial strain isolated from the female urinary microbiota.</title>
        <authorList>
            <person name="Thomas-White K."/>
            <person name="Kumar N."/>
            <person name="Forster S."/>
            <person name="Putonti C."/>
            <person name="Lawley T."/>
            <person name="Wolfe A.J."/>
        </authorList>
    </citation>
    <scope>NUCLEOTIDE SEQUENCE [LARGE SCALE GENOMIC DNA]</scope>
    <source>
        <strain evidence="10 11">UMB0792</strain>
    </source>
</reference>
<evidence type="ECO:0000256" key="3">
    <source>
        <dbReference type="ARBA" id="ARBA00022679"/>
    </source>
</evidence>
<dbReference type="GO" id="GO:0004140">
    <property type="term" value="F:dephospho-CoA kinase activity"/>
    <property type="evidence" value="ECO:0007669"/>
    <property type="project" value="UniProtKB-UniRule"/>
</dbReference>
<comment type="similarity">
    <text evidence="1 8">Belongs to the CoaE family.</text>
</comment>
<name>A0A2N6T7L2_9CORY</name>
<evidence type="ECO:0000256" key="6">
    <source>
        <dbReference type="ARBA" id="ARBA00022840"/>
    </source>
</evidence>
<organism evidence="10 11">
    <name type="scientific">Corynebacterium tuscaniense</name>
    <dbReference type="NCBI Taxonomy" id="302449"/>
    <lineage>
        <taxon>Bacteria</taxon>
        <taxon>Bacillati</taxon>
        <taxon>Actinomycetota</taxon>
        <taxon>Actinomycetes</taxon>
        <taxon>Mycobacteriales</taxon>
        <taxon>Corynebacteriaceae</taxon>
        <taxon>Corynebacterium</taxon>
    </lineage>
</organism>
<keyword evidence="5 8" id="KW-0418">Kinase</keyword>
<keyword evidence="6 8" id="KW-0067">ATP-binding</keyword>
<dbReference type="GO" id="GO:0005524">
    <property type="term" value="F:ATP binding"/>
    <property type="evidence" value="ECO:0007669"/>
    <property type="project" value="UniProtKB-UniRule"/>
</dbReference>
<evidence type="ECO:0000256" key="8">
    <source>
        <dbReference type="HAMAP-Rule" id="MF_00376"/>
    </source>
</evidence>
<evidence type="ECO:0000256" key="2">
    <source>
        <dbReference type="ARBA" id="ARBA00022490"/>
    </source>
</evidence>
<dbReference type="InterPro" id="IPR027417">
    <property type="entry name" value="P-loop_NTPase"/>
</dbReference>
<comment type="subcellular location">
    <subcellularLocation>
        <location evidence="8">Cytoplasm</location>
    </subcellularLocation>
</comment>
<dbReference type="EMBL" id="PNHG01000002">
    <property type="protein sequence ID" value="PMC65303.1"/>
    <property type="molecule type" value="Genomic_DNA"/>
</dbReference>
<dbReference type="GO" id="GO:0015937">
    <property type="term" value="P:coenzyme A biosynthetic process"/>
    <property type="evidence" value="ECO:0007669"/>
    <property type="project" value="UniProtKB-UniRule"/>
</dbReference>
<gene>
    <name evidence="8" type="primary">coaE</name>
    <name evidence="10" type="ORF">CJ203_02175</name>
</gene>
<dbReference type="AlphaFoldDB" id="A0A2N6T7L2"/>
<dbReference type="RefSeq" id="WP_102723411.1">
    <property type="nucleotide sequence ID" value="NZ_PNHG01000002.1"/>
</dbReference>
<dbReference type="NCBIfam" id="NF002879">
    <property type="entry name" value="PRK03333.1"/>
    <property type="match status" value="1"/>
</dbReference>
<dbReference type="PANTHER" id="PTHR10695:SF46">
    <property type="entry name" value="BIFUNCTIONAL COENZYME A SYNTHASE-RELATED"/>
    <property type="match status" value="1"/>
</dbReference>
<evidence type="ECO:0000256" key="7">
    <source>
        <dbReference type="ARBA" id="ARBA00022993"/>
    </source>
</evidence>
<accession>A0A2N6T7L2</accession>
<dbReference type="Proteomes" id="UP000235836">
    <property type="component" value="Unassembled WGS sequence"/>
</dbReference>
<keyword evidence="2 8" id="KW-0963">Cytoplasm</keyword>
<keyword evidence="3 8" id="KW-0808">Transferase</keyword>
<dbReference type="CDD" id="cd02022">
    <property type="entry name" value="DPCK"/>
    <property type="match status" value="1"/>
</dbReference>
<dbReference type="HAMAP" id="MF_00376">
    <property type="entry name" value="Dephospho_CoA_kinase"/>
    <property type="match status" value="1"/>
</dbReference>
<evidence type="ECO:0000313" key="11">
    <source>
        <dbReference type="Proteomes" id="UP000235836"/>
    </source>
</evidence>
<comment type="caution">
    <text evidence="10">The sequence shown here is derived from an EMBL/GenBank/DDBJ whole genome shotgun (WGS) entry which is preliminary data.</text>
</comment>
<keyword evidence="7 8" id="KW-0173">Coenzyme A biosynthesis</keyword>
<comment type="pathway">
    <text evidence="8">Cofactor biosynthesis; coenzyme A biosynthesis; CoA from (R)-pantothenate: step 5/5.</text>
</comment>
<keyword evidence="4 8" id="KW-0547">Nucleotide-binding</keyword>
<dbReference type="Pfam" id="PF01121">
    <property type="entry name" value="CoaE"/>
    <property type="match status" value="1"/>
</dbReference>
<comment type="function">
    <text evidence="8">Catalyzes the phosphorylation of the 3'-hydroxyl group of dephosphocoenzyme A to form coenzyme A.</text>
</comment>
<proteinExistence type="inferred from homology"/>
<evidence type="ECO:0000256" key="4">
    <source>
        <dbReference type="ARBA" id="ARBA00022741"/>
    </source>
</evidence>
<sequence length="202" mass="21725">MKKIGLTGGIGSGKTTVAAMLAEAGFRVVDADKIAREIMEPGSPVLAKVAEEFGHDVLKVDGSLDRAELARRAFADKGATQQLNAITHPAIRSESHRQFIQAEADGVAVSVYDMPLLIELGLNKDMDLTVVVDVAAEERVKRLVSSRGLDEADARARIKQQIGDDARKAAADWIIDNNGPLEELAPQVKRLIDAVKTGEAFQ</sequence>
<evidence type="ECO:0000256" key="5">
    <source>
        <dbReference type="ARBA" id="ARBA00022777"/>
    </source>
</evidence>
<protein>
    <recommendedName>
        <fullName evidence="8 9">Dephospho-CoA kinase</fullName>
        <ecNumber evidence="8 9">2.7.1.24</ecNumber>
    </recommendedName>
    <alternativeName>
        <fullName evidence="8">Dephosphocoenzyme A kinase</fullName>
    </alternativeName>
</protein>
<dbReference type="EC" id="2.7.1.24" evidence="8 9"/>
<dbReference type="PANTHER" id="PTHR10695">
    <property type="entry name" value="DEPHOSPHO-COA KINASE-RELATED"/>
    <property type="match status" value="1"/>
</dbReference>
<keyword evidence="11" id="KW-1185">Reference proteome</keyword>
<comment type="catalytic activity">
    <reaction evidence="8">
        <text>3'-dephospho-CoA + ATP = ADP + CoA + H(+)</text>
        <dbReference type="Rhea" id="RHEA:18245"/>
        <dbReference type="ChEBI" id="CHEBI:15378"/>
        <dbReference type="ChEBI" id="CHEBI:30616"/>
        <dbReference type="ChEBI" id="CHEBI:57287"/>
        <dbReference type="ChEBI" id="CHEBI:57328"/>
        <dbReference type="ChEBI" id="CHEBI:456216"/>
        <dbReference type="EC" id="2.7.1.24"/>
    </reaction>
</comment>
<dbReference type="SUPFAM" id="SSF52540">
    <property type="entry name" value="P-loop containing nucleoside triphosphate hydrolases"/>
    <property type="match status" value="1"/>
</dbReference>
<dbReference type="NCBIfam" id="TIGR00152">
    <property type="entry name" value="dephospho-CoA kinase"/>
    <property type="match status" value="1"/>
</dbReference>
<dbReference type="InterPro" id="IPR001977">
    <property type="entry name" value="Depp_CoAkinase"/>
</dbReference>
<dbReference type="PROSITE" id="PS51219">
    <property type="entry name" value="DPCK"/>
    <property type="match status" value="1"/>
</dbReference>
<dbReference type="FunFam" id="3.40.50.300:FF:000991">
    <property type="entry name" value="Dephospho-CoA kinase"/>
    <property type="match status" value="1"/>
</dbReference>
<dbReference type="GO" id="GO:0005737">
    <property type="term" value="C:cytoplasm"/>
    <property type="evidence" value="ECO:0007669"/>
    <property type="project" value="UniProtKB-SubCell"/>
</dbReference>
<evidence type="ECO:0000256" key="1">
    <source>
        <dbReference type="ARBA" id="ARBA00009018"/>
    </source>
</evidence>
<feature type="binding site" evidence="8">
    <location>
        <begin position="11"/>
        <end position="16"/>
    </location>
    <ligand>
        <name>ATP</name>
        <dbReference type="ChEBI" id="CHEBI:30616"/>
    </ligand>
</feature>
<evidence type="ECO:0000256" key="9">
    <source>
        <dbReference type="NCBIfam" id="TIGR00152"/>
    </source>
</evidence>